<reference evidence="5" key="2">
    <citation type="submission" date="2020-09" db="EMBL/GenBank/DDBJ databases">
        <authorList>
            <person name="Sun Q."/>
            <person name="Zhou Y."/>
        </authorList>
    </citation>
    <scope>NUCLEOTIDE SEQUENCE</scope>
    <source>
        <strain evidence="5">CGMCC 1.12195</strain>
    </source>
</reference>
<keyword evidence="2" id="KW-0175">Coiled coil</keyword>
<keyword evidence="1" id="KW-0472">Membrane</keyword>
<dbReference type="SUPFAM" id="SSF103088">
    <property type="entry name" value="OmpA-like"/>
    <property type="match status" value="1"/>
</dbReference>
<evidence type="ECO:0000256" key="2">
    <source>
        <dbReference type="SAM" id="Coils"/>
    </source>
</evidence>
<keyword evidence="5" id="KW-0282">Flagellum</keyword>
<dbReference type="AlphaFoldDB" id="A0A917M9M7"/>
<evidence type="ECO:0000313" key="5">
    <source>
        <dbReference type="EMBL" id="GGG86346.1"/>
    </source>
</evidence>
<evidence type="ECO:0000256" key="3">
    <source>
        <dbReference type="SAM" id="MobiDB-lite"/>
    </source>
</evidence>
<dbReference type="InterPro" id="IPR006665">
    <property type="entry name" value="OmpA-like"/>
</dbReference>
<keyword evidence="5" id="KW-0966">Cell projection</keyword>
<dbReference type="PANTHER" id="PTHR30329">
    <property type="entry name" value="STATOR ELEMENT OF FLAGELLAR MOTOR COMPLEX"/>
    <property type="match status" value="1"/>
</dbReference>
<reference evidence="5" key="1">
    <citation type="journal article" date="2014" name="Int. J. Syst. Evol. Microbiol.">
        <title>Complete genome sequence of Corynebacterium casei LMG S-19264T (=DSM 44701T), isolated from a smear-ripened cheese.</title>
        <authorList>
            <consortium name="US DOE Joint Genome Institute (JGI-PGF)"/>
            <person name="Walter F."/>
            <person name="Albersmeier A."/>
            <person name="Kalinowski J."/>
            <person name="Ruckert C."/>
        </authorList>
    </citation>
    <scope>NUCLEOTIDE SEQUENCE</scope>
    <source>
        <strain evidence="5">CGMCC 1.12195</strain>
    </source>
</reference>
<dbReference type="Gene3D" id="3.30.1330.60">
    <property type="entry name" value="OmpA-like domain"/>
    <property type="match status" value="1"/>
</dbReference>
<feature type="region of interest" description="Disordered" evidence="3">
    <location>
        <begin position="286"/>
        <end position="308"/>
    </location>
</feature>
<dbReference type="PANTHER" id="PTHR30329:SF21">
    <property type="entry name" value="LIPOPROTEIN YIAD-RELATED"/>
    <property type="match status" value="1"/>
</dbReference>
<protein>
    <submittedName>
        <fullName evidence="5">Flagellar motor protein MotB</fullName>
    </submittedName>
</protein>
<keyword evidence="6" id="KW-1185">Reference proteome</keyword>
<comment type="caution">
    <text evidence="5">The sequence shown here is derived from an EMBL/GenBank/DDBJ whole genome shotgun (WGS) entry which is preliminary data.</text>
</comment>
<evidence type="ECO:0000256" key="1">
    <source>
        <dbReference type="PROSITE-ProRule" id="PRU00473"/>
    </source>
</evidence>
<accession>A0A917M9M7</accession>
<dbReference type="EMBL" id="BMER01000001">
    <property type="protein sequence ID" value="GGG86346.1"/>
    <property type="molecule type" value="Genomic_DNA"/>
</dbReference>
<dbReference type="RefSeq" id="WP_188505711.1">
    <property type="nucleotide sequence ID" value="NZ_BMER01000001.1"/>
</dbReference>
<feature type="coiled-coil region" evidence="2">
    <location>
        <begin position="49"/>
        <end position="83"/>
    </location>
</feature>
<dbReference type="Pfam" id="PF00691">
    <property type="entry name" value="OmpA"/>
    <property type="match status" value="1"/>
</dbReference>
<keyword evidence="5" id="KW-0969">Cilium</keyword>
<organism evidence="5 6">
    <name type="scientific">Parapedobacter pyrenivorans</name>
    <dbReference type="NCBI Taxonomy" id="1305674"/>
    <lineage>
        <taxon>Bacteria</taxon>
        <taxon>Pseudomonadati</taxon>
        <taxon>Bacteroidota</taxon>
        <taxon>Sphingobacteriia</taxon>
        <taxon>Sphingobacteriales</taxon>
        <taxon>Sphingobacteriaceae</taxon>
        <taxon>Parapedobacter</taxon>
    </lineage>
</organism>
<sequence length="308" mass="34282">MKRLSLYMGLAMIAATLLLPGCVGTRKYRTLQENYDAVLLKEREVSARYQDVQRQLSSANTQIKSFEDQLASERANVKALQDALDKCLSSTNQGNVNISKLVDEINASNRYIQHLVNAKNKSDSLNMVLTNNLTRSLSREEMQDVDVQVLKGVVYISLSDNMLYKSGSYEISEQAGETLSKIAKIIMDYSDYEVLVEGNTDNVPISQTNIRNNWDLSALRGSSVVQALQNEYGVDPKRLTAAGRGEYNTVASNDTESGRTRNRRTQIIITPKLDQFMELIDKAPENEATTATDSVPAGMTEVLPIEQP</sequence>
<evidence type="ECO:0000259" key="4">
    <source>
        <dbReference type="PROSITE" id="PS51123"/>
    </source>
</evidence>
<dbReference type="Proteomes" id="UP000660862">
    <property type="component" value="Unassembled WGS sequence"/>
</dbReference>
<dbReference type="CDD" id="cd07185">
    <property type="entry name" value="OmpA_C-like"/>
    <property type="match status" value="1"/>
</dbReference>
<proteinExistence type="predicted"/>
<dbReference type="InterPro" id="IPR050330">
    <property type="entry name" value="Bact_OuterMem_StrucFunc"/>
</dbReference>
<evidence type="ECO:0000313" key="6">
    <source>
        <dbReference type="Proteomes" id="UP000660862"/>
    </source>
</evidence>
<dbReference type="GO" id="GO:0016020">
    <property type="term" value="C:membrane"/>
    <property type="evidence" value="ECO:0007669"/>
    <property type="project" value="UniProtKB-UniRule"/>
</dbReference>
<feature type="domain" description="OmpA-like" evidence="4">
    <location>
        <begin position="151"/>
        <end position="273"/>
    </location>
</feature>
<dbReference type="InterPro" id="IPR036737">
    <property type="entry name" value="OmpA-like_sf"/>
</dbReference>
<gene>
    <name evidence="5" type="ORF">GCM10007415_19850</name>
</gene>
<name>A0A917M9M7_9SPHI</name>
<dbReference type="PROSITE" id="PS51123">
    <property type="entry name" value="OMPA_2"/>
    <property type="match status" value="1"/>
</dbReference>